<dbReference type="HOGENOM" id="CLU_2532591_0_0_6"/>
<reference evidence="1 2" key="1">
    <citation type="submission" date="2009-08" db="EMBL/GenBank/DDBJ databases">
        <authorList>
            <person name="Qin X."/>
            <person name="Bachman B."/>
            <person name="Battles P."/>
            <person name="Bell A."/>
            <person name="Bess C."/>
            <person name="Bickham C."/>
            <person name="Chaboub L."/>
            <person name="Chen D."/>
            <person name="Coyle M."/>
            <person name="Deiros D.R."/>
            <person name="Dinh H."/>
            <person name="Forbes L."/>
            <person name="Fowler G."/>
            <person name="Francisco L."/>
            <person name="Fu Q."/>
            <person name="Gubbala S."/>
            <person name="Hale W."/>
            <person name="Han Y."/>
            <person name="Hemphill L."/>
            <person name="Highlander S.K."/>
            <person name="Hirani K."/>
            <person name="Hogues M."/>
            <person name="Jackson L."/>
            <person name="Jakkamsetti A."/>
            <person name="Javaid M."/>
            <person name="Jiang H."/>
            <person name="Korchina V."/>
            <person name="Kovar C."/>
            <person name="Lara F."/>
            <person name="Lee S."/>
            <person name="Mata R."/>
            <person name="Mathew T."/>
            <person name="Moen C."/>
            <person name="Morales K."/>
            <person name="Munidasa M."/>
            <person name="Nazareth L."/>
            <person name="Ngo R."/>
            <person name="Nguyen L."/>
            <person name="Okwuonu G."/>
            <person name="Ongeri F."/>
            <person name="Patil S."/>
            <person name="Petrosino J."/>
            <person name="Pham C."/>
            <person name="Pham P."/>
            <person name="Pu L.-L."/>
            <person name="Puazo M."/>
            <person name="Raj R."/>
            <person name="Reid J."/>
            <person name="Rouhana J."/>
            <person name="Saada N."/>
            <person name="Shang Y."/>
            <person name="Simmons D."/>
            <person name="Thornton R."/>
            <person name="Warren J."/>
            <person name="Weissenberger G."/>
            <person name="Zhang J."/>
            <person name="Zhang L."/>
            <person name="Zhou C."/>
            <person name="Zhu D."/>
            <person name="Muzny D."/>
            <person name="Worley K."/>
            <person name="Gibbs R."/>
        </authorList>
    </citation>
    <scope>NUCLEOTIDE SEQUENCE [LARGE SCALE GENOMIC DNA]</scope>
    <source>
        <strain evidence="2">ATCC 15826 / DSM 8339 / NCTC 10426 / 6573</strain>
    </source>
</reference>
<feature type="non-terminal residue" evidence="1">
    <location>
        <position position="84"/>
    </location>
</feature>
<keyword evidence="2" id="KW-1185">Reference proteome</keyword>
<name>C8NDG3_CARH6</name>
<dbReference type="RefSeq" id="WP_004143335.1">
    <property type="nucleotide sequence ID" value="NZ_GG694030.1"/>
</dbReference>
<organism evidence="1 2">
    <name type="scientific">Cardiobacterium hominis (strain ATCC 15826 / DSM 8339 / NCTC 10426 / 6573)</name>
    <dbReference type="NCBI Taxonomy" id="638300"/>
    <lineage>
        <taxon>Bacteria</taxon>
        <taxon>Pseudomonadati</taxon>
        <taxon>Pseudomonadota</taxon>
        <taxon>Gammaproteobacteria</taxon>
        <taxon>Cardiobacteriales</taxon>
        <taxon>Cardiobacteriaceae</taxon>
        <taxon>Cardiobacterium</taxon>
    </lineage>
</organism>
<gene>
    <name evidence="1" type="ORF">HMPREF0198_2541</name>
</gene>
<evidence type="ECO:0000313" key="1">
    <source>
        <dbReference type="EMBL" id="EEV87346.1"/>
    </source>
</evidence>
<protein>
    <submittedName>
        <fullName evidence="1">Uncharacterized protein</fullName>
    </submittedName>
</protein>
<dbReference type="Proteomes" id="UP000004870">
    <property type="component" value="Unassembled WGS sequence"/>
</dbReference>
<proteinExistence type="predicted"/>
<accession>C8NDG3</accession>
<dbReference type="EMBL" id="ACKY01000134">
    <property type="protein sequence ID" value="EEV87346.1"/>
    <property type="molecule type" value="Genomic_DNA"/>
</dbReference>
<comment type="caution">
    <text evidence="1">The sequence shown here is derived from an EMBL/GenBank/DDBJ whole genome shotgun (WGS) entry which is preliminary data.</text>
</comment>
<sequence length="84" mass="8767">MLVFFTLCSPSQAAVAIDITGAIDGNVNIDAGGHYREQGAIVHAGRAGGPLTKEQWLALSPGERARAGNVYLNAQSAELDVMRG</sequence>
<evidence type="ECO:0000313" key="2">
    <source>
        <dbReference type="Proteomes" id="UP000004870"/>
    </source>
</evidence>
<dbReference type="AlphaFoldDB" id="C8NDG3"/>